<proteinExistence type="predicted"/>
<sequence length="491" mass="53049">MSHPNPQHHATGLMDARAKIPPGIPSANPTISYWQDPPADIADLRSPPELPPTAEYVVVGSGISGSSIAYNLLCKRPGSSVCLLEARQACSGATGRNGGHTKAASYRAFLDHERELGIEEAVKIARLEYANIIATHAFAKENKIDCASTICNTVDIVYSQAQLELGCKAIARMREVMHEDHPAAQYTIWSAEEARRRFRTPHALGAFEYLAGSLSAYDFTIGLLKLSLAKGLNVQTNTPAHSITSRDVDGKAEWTVQTPRGSITTANLVLATNGYTAHLLPQTQGVIVPLRGQVVAQRPGRGLPQNGLEHTYSFIHETGYEYMISRPPSSRNEGDVVIGGGIWTLPNDGASQSGETDDSMLEPTITAFLRQCTLGYFGDAWGRDHPEGRIKKEWSGIMGASPDGLPYVGPVPGLPGLWISASFNGHGMVWCLKAAEAVVELLAGTREAREAMQRWFPASAIITEARLKRKFSGRKDLGAPGEGAFGERSRL</sequence>
<dbReference type="InterPro" id="IPR006076">
    <property type="entry name" value="FAD-dep_OxRdtase"/>
</dbReference>
<dbReference type="Pfam" id="PF01266">
    <property type="entry name" value="DAO"/>
    <property type="match status" value="1"/>
</dbReference>
<dbReference type="OrthoDB" id="429143at2759"/>
<accession>A0A9W7VXR3</accession>
<evidence type="ECO:0000313" key="2">
    <source>
        <dbReference type="EMBL" id="KAH9809519.1"/>
    </source>
</evidence>
<organism evidence="2 3">
    <name type="scientific">Teratosphaeria destructans</name>
    <dbReference type="NCBI Taxonomy" id="418781"/>
    <lineage>
        <taxon>Eukaryota</taxon>
        <taxon>Fungi</taxon>
        <taxon>Dikarya</taxon>
        <taxon>Ascomycota</taxon>
        <taxon>Pezizomycotina</taxon>
        <taxon>Dothideomycetes</taxon>
        <taxon>Dothideomycetidae</taxon>
        <taxon>Mycosphaerellales</taxon>
        <taxon>Teratosphaeriaceae</taxon>
        <taxon>Teratosphaeria</taxon>
    </lineage>
</organism>
<dbReference type="EMBL" id="RIBY02002556">
    <property type="protein sequence ID" value="KAH9809519.1"/>
    <property type="molecule type" value="Genomic_DNA"/>
</dbReference>
<feature type="domain" description="FAD dependent oxidoreductase" evidence="1">
    <location>
        <begin position="56"/>
        <end position="441"/>
    </location>
</feature>
<gene>
    <name evidence="2" type="ORF">Tdes44962_MAKER06127</name>
</gene>
<keyword evidence="3" id="KW-1185">Reference proteome</keyword>
<dbReference type="Gene3D" id="3.30.9.10">
    <property type="entry name" value="D-Amino Acid Oxidase, subunit A, domain 2"/>
    <property type="match status" value="1"/>
</dbReference>
<evidence type="ECO:0000313" key="3">
    <source>
        <dbReference type="Proteomes" id="UP001138500"/>
    </source>
</evidence>
<dbReference type="GO" id="GO:0005737">
    <property type="term" value="C:cytoplasm"/>
    <property type="evidence" value="ECO:0007669"/>
    <property type="project" value="TreeGrafter"/>
</dbReference>
<dbReference type="PANTHER" id="PTHR13847:SF284">
    <property type="entry name" value="FAD DEPENDENT OXIDOREDUCTASE DOMAIN-CONTAINING PROTEIN"/>
    <property type="match status" value="1"/>
</dbReference>
<dbReference type="PANTHER" id="PTHR13847">
    <property type="entry name" value="SARCOSINE DEHYDROGENASE-RELATED"/>
    <property type="match status" value="1"/>
</dbReference>
<dbReference type="Gene3D" id="3.50.50.60">
    <property type="entry name" value="FAD/NAD(P)-binding domain"/>
    <property type="match status" value="1"/>
</dbReference>
<dbReference type="Proteomes" id="UP001138500">
    <property type="component" value="Unassembled WGS sequence"/>
</dbReference>
<protein>
    <submittedName>
        <fullName evidence="2">FAD dependent oxidoreductase</fullName>
    </submittedName>
</protein>
<name>A0A9W7VXR3_9PEZI</name>
<dbReference type="AlphaFoldDB" id="A0A9W7VXR3"/>
<evidence type="ECO:0000259" key="1">
    <source>
        <dbReference type="Pfam" id="PF01266"/>
    </source>
</evidence>
<reference evidence="2 3" key="1">
    <citation type="journal article" date="2018" name="IMA Fungus">
        <title>IMA Genome-F 10: Nine draft genome sequences of Claviceps purpurea s.lat., including C. arundinis, C. humidiphila, and C. cf. spartinae, pseudomolecules for the pitch canker pathogen Fusarium circinatum, draft genome of Davidsoniella eucalypti, Grosmannia galeiformis, Quambalaria eucalypti, and Teratosphaeria destructans.</title>
        <authorList>
            <person name="Wingfield B.D."/>
            <person name="Liu M."/>
            <person name="Nguyen H.D."/>
            <person name="Lane F.A."/>
            <person name="Morgan S.W."/>
            <person name="De Vos L."/>
            <person name="Wilken P.M."/>
            <person name="Duong T.A."/>
            <person name="Aylward J."/>
            <person name="Coetzee M.P."/>
            <person name="Dadej K."/>
            <person name="De Beer Z.W."/>
            <person name="Findlay W."/>
            <person name="Havenga M."/>
            <person name="Kolarik M."/>
            <person name="Menzies J.G."/>
            <person name="Naidoo K."/>
            <person name="Pochopski O."/>
            <person name="Shoukouhi P."/>
            <person name="Santana Q.C."/>
            <person name="Seifert K.A."/>
            <person name="Soal N."/>
            <person name="Steenkamp E.T."/>
            <person name="Tatham C.T."/>
            <person name="van der Nest M.A."/>
            <person name="Wingfield M.J."/>
        </authorList>
    </citation>
    <scope>NUCLEOTIDE SEQUENCE [LARGE SCALE GENOMIC DNA]</scope>
    <source>
        <strain evidence="2">CMW44962</strain>
    </source>
</reference>
<dbReference type="SUPFAM" id="SSF51905">
    <property type="entry name" value="FAD/NAD(P)-binding domain"/>
    <property type="match status" value="1"/>
</dbReference>
<comment type="caution">
    <text evidence="2">The sequence shown here is derived from an EMBL/GenBank/DDBJ whole genome shotgun (WGS) entry which is preliminary data.</text>
</comment>
<reference evidence="2 3" key="2">
    <citation type="journal article" date="2021" name="Curr. Genet.">
        <title>Genetic response to nitrogen starvation in the aggressive Eucalyptus foliar pathogen Teratosphaeria destructans.</title>
        <authorList>
            <person name="Havenga M."/>
            <person name="Wingfield B.D."/>
            <person name="Wingfield M.J."/>
            <person name="Dreyer L.L."/>
            <person name="Roets F."/>
            <person name="Aylward J."/>
        </authorList>
    </citation>
    <scope>NUCLEOTIDE SEQUENCE [LARGE SCALE GENOMIC DNA]</scope>
    <source>
        <strain evidence="2">CMW44962</strain>
    </source>
</reference>
<dbReference type="InterPro" id="IPR036188">
    <property type="entry name" value="FAD/NAD-bd_sf"/>
</dbReference>